<dbReference type="EMBL" id="CP017758">
    <property type="protein sequence ID" value="AQV96670.1"/>
    <property type="molecule type" value="Genomic_DNA"/>
</dbReference>
<organism evidence="2 3">
    <name type="scientific">Cupriavidus necator</name>
    <name type="common">Alcaligenes eutrophus</name>
    <name type="synonym">Ralstonia eutropha</name>
    <dbReference type="NCBI Taxonomy" id="106590"/>
    <lineage>
        <taxon>Bacteria</taxon>
        <taxon>Pseudomonadati</taxon>
        <taxon>Pseudomonadota</taxon>
        <taxon>Betaproteobacteria</taxon>
        <taxon>Burkholderiales</taxon>
        <taxon>Burkholderiaceae</taxon>
        <taxon>Cupriavidus</taxon>
    </lineage>
</organism>
<protein>
    <recommendedName>
        <fullName evidence="1">DUF6471 domain-containing protein</fullName>
    </recommendedName>
</protein>
<evidence type="ECO:0000259" key="1">
    <source>
        <dbReference type="Pfam" id="PF20075"/>
    </source>
</evidence>
<dbReference type="AlphaFoldDB" id="A0A1U9UVK0"/>
<accession>A0A1U9UVK0</accession>
<dbReference type="Pfam" id="PF20075">
    <property type="entry name" value="DUF6471"/>
    <property type="match status" value="2"/>
</dbReference>
<reference evidence="3" key="1">
    <citation type="submission" date="2017-02" db="EMBL/GenBank/DDBJ databases">
        <title>Complete genome sequence of Cupriavidus necator strain NH9, a 3-chlorobenzoate degrader.</title>
        <authorList>
            <person name="Moriuchi R."/>
            <person name="Dohra H."/>
            <person name="Ogawa N."/>
        </authorList>
    </citation>
    <scope>NUCLEOTIDE SEQUENCE [LARGE SCALE GENOMIC DNA]</scope>
    <source>
        <strain evidence="3">NH9</strain>
    </source>
</reference>
<dbReference type="InterPro" id="IPR045526">
    <property type="entry name" value="DUF6471"/>
</dbReference>
<gene>
    <name evidence="2" type="ORF">BJN34_22665</name>
</gene>
<dbReference type="Proteomes" id="UP000189627">
    <property type="component" value="Chromosome 2"/>
</dbReference>
<sequence length="177" mass="19548">MRLHCETIVAHIDTPWTRLASLTARGLLARKGCTYDELSRTLGSIGIEESPKSVELRIQRGAFRCSFFLQLVCALHADLPTALQRILDNKTTWEDACREIALAHLPEGAFSPRLSKRLEQAGIHISPTQLESRVNSGTFSFALLLQLSHVYPIPGLERFVDCSDVAKAASEADVAHP</sequence>
<evidence type="ECO:0000313" key="2">
    <source>
        <dbReference type="EMBL" id="AQV96670.1"/>
    </source>
</evidence>
<proteinExistence type="predicted"/>
<dbReference type="KEGG" id="cuh:BJN34_22665"/>
<feature type="domain" description="DUF6471" evidence="1">
    <location>
        <begin position="113"/>
        <end position="149"/>
    </location>
</feature>
<name>A0A1U9UVK0_CUPNE</name>
<feature type="domain" description="DUF6471" evidence="1">
    <location>
        <begin position="16"/>
        <end position="77"/>
    </location>
</feature>
<dbReference type="RefSeq" id="WP_078199115.1">
    <property type="nucleotide sequence ID" value="NZ_CP017758.1"/>
</dbReference>
<evidence type="ECO:0000313" key="3">
    <source>
        <dbReference type="Proteomes" id="UP000189627"/>
    </source>
</evidence>